<gene>
    <name evidence="2" type="ORF">SteCoe_33163</name>
</gene>
<feature type="transmembrane region" description="Helical" evidence="1">
    <location>
        <begin position="84"/>
        <end position="107"/>
    </location>
</feature>
<evidence type="ECO:0000313" key="2">
    <source>
        <dbReference type="EMBL" id="OMJ69184.1"/>
    </source>
</evidence>
<sequence>MKEKLDEIIKNIKDEPEDNRVKAVRIFEEIEKKKVEILLLKEDIKKLILVTWLFKLERRNLYIGKDNNEKNEEKHKQSDFSAKGFMLGLTILVIFLGVGFQVLSWYLDNKANKFI</sequence>
<reference evidence="2 3" key="1">
    <citation type="submission" date="2016-11" db="EMBL/GenBank/DDBJ databases">
        <title>The macronuclear genome of Stentor coeruleus: a giant cell with tiny introns.</title>
        <authorList>
            <person name="Slabodnick M."/>
            <person name="Ruby J.G."/>
            <person name="Reiff S.B."/>
            <person name="Swart E.C."/>
            <person name="Gosai S."/>
            <person name="Prabakaran S."/>
            <person name="Witkowska E."/>
            <person name="Larue G.E."/>
            <person name="Fisher S."/>
            <person name="Freeman R.M."/>
            <person name="Gunawardena J."/>
            <person name="Chu W."/>
            <person name="Stover N.A."/>
            <person name="Gregory B.D."/>
            <person name="Nowacki M."/>
            <person name="Derisi J."/>
            <person name="Roy S.W."/>
            <person name="Marshall W.F."/>
            <person name="Sood P."/>
        </authorList>
    </citation>
    <scope>NUCLEOTIDE SEQUENCE [LARGE SCALE GENOMIC DNA]</scope>
    <source>
        <strain evidence="2">WM001</strain>
    </source>
</reference>
<organism evidence="2 3">
    <name type="scientific">Stentor coeruleus</name>
    <dbReference type="NCBI Taxonomy" id="5963"/>
    <lineage>
        <taxon>Eukaryota</taxon>
        <taxon>Sar</taxon>
        <taxon>Alveolata</taxon>
        <taxon>Ciliophora</taxon>
        <taxon>Postciliodesmatophora</taxon>
        <taxon>Heterotrichea</taxon>
        <taxon>Heterotrichida</taxon>
        <taxon>Stentoridae</taxon>
        <taxon>Stentor</taxon>
    </lineage>
</organism>
<evidence type="ECO:0000313" key="3">
    <source>
        <dbReference type="Proteomes" id="UP000187209"/>
    </source>
</evidence>
<evidence type="ECO:0000256" key="1">
    <source>
        <dbReference type="SAM" id="Phobius"/>
    </source>
</evidence>
<proteinExistence type="predicted"/>
<keyword evidence="1" id="KW-0472">Membrane</keyword>
<keyword evidence="3" id="KW-1185">Reference proteome</keyword>
<comment type="caution">
    <text evidence="2">The sequence shown here is derived from an EMBL/GenBank/DDBJ whole genome shotgun (WGS) entry which is preliminary data.</text>
</comment>
<dbReference type="AlphaFoldDB" id="A0A1R2AXD7"/>
<keyword evidence="1" id="KW-1133">Transmembrane helix</keyword>
<accession>A0A1R2AXD7</accession>
<dbReference type="EMBL" id="MPUH01001230">
    <property type="protein sequence ID" value="OMJ69184.1"/>
    <property type="molecule type" value="Genomic_DNA"/>
</dbReference>
<name>A0A1R2AXD7_9CILI</name>
<protein>
    <submittedName>
        <fullName evidence="2">Uncharacterized protein</fullName>
    </submittedName>
</protein>
<keyword evidence="1" id="KW-0812">Transmembrane</keyword>
<dbReference type="Proteomes" id="UP000187209">
    <property type="component" value="Unassembled WGS sequence"/>
</dbReference>